<keyword evidence="3 7" id="KW-0378">Hydrolase</keyword>
<accession>A0A6J2KDP6</accession>
<dbReference type="Gene3D" id="3.40.50.1820">
    <property type="entry name" value="alpha/beta hydrolase"/>
    <property type="match status" value="1"/>
</dbReference>
<evidence type="ECO:0000256" key="5">
    <source>
        <dbReference type="ARBA" id="ARBA00023098"/>
    </source>
</evidence>
<dbReference type="KEGG" id="bman:114249602"/>
<keyword evidence="5" id="KW-0443">Lipid metabolism</keyword>
<dbReference type="AlphaFoldDB" id="A0A6J2KDP6"/>
<keyword evidence="4 7" id="KW-0442">Lipid degradation</keyword>
<dbReference type="GO" id="GO:0016788">
    <property type="term" value="F:hydrolase activity, acting on ester bonds"/>
    <property type="evidence" value="ECO:0007669"/>
    <property type="project" value="InterPro"/>
</dbReference>
<dbReference type="RefSeq" id="XP_028039037.1">
    <property type="nucleotide sequence ID" value="XM_028183236.1"/>
</dbReference>
<dbReference type="InterPro" id="IPR029058">
    <property type="entry name" value="AB_hydrolase_fold"/>
</dbReference>
<keyword evidence="6" id="KW-0325">Glycoprotein</keyword>
<protein>
    <recommendedName>
        <fullName evidence="7">Lipase</fullName>
    </recommendedName>
</protein>
<dbReference type="PANTHER" id="PTHR11005">
    <property type="entry name" value="LYSOSOMAL ACID LIPASE-RELATED"/>
    <property type="match status" value="1"/>
</dbReference>
<dbReference type="GeneID" id="114249602"/>
<sequence>MRFQGILLICMFCFSFGDARSSPNVEVVRRLFGNDRGARYSNNVIEDAELDVPDLIRKYGYPVEVHHVSTPDGYILEMHRIPHGRYANNRPNSKKPVVFLMHGLLCSSADWVMTGPKLGLGYILAEEGYDVWMGNARGNYYSRRHISLNPDSFISTQFWKFSWDEIGNIDLPAMIDFSLRRSGQKKLHYIGHSQGSTAFFVMTSLRPEYNQKIISMQALAPVAYMGHNKNPLLLAIAPFAHELVTLASLIGIGEFLPNSRVFTWAGQTFCKDEVVFQPICSNILFLIGGWNEQQLNTTLLPVKFGHTPAGAAARQLAHYGQGIAGKEFRRYDHGSRLANRRAYGTSTPPKYDLSKVTAPVFLHYSDNDPLAEIEDVEILYRELGNPVGMFRVPLATFNHLDFLWAIDVRTLLYDTVIYYMKTMNEDA</sequence>
<dbReference type="Proteomes" id="UP000504629">
    <property type="component" value="Unplaced"/>
</dbReference>
<evidence type="ECO:0000256" key="8">
    <source>
        <dbReference type="PIRSR" id="PIRSR000862-1"/>
    </source>
</evidence>
<proteinExistence type="inferred from homology"/>
<keyword evidence="11" id="KW-1185">Reference proteome</keyword>
<evidence type="ECO:0000256" key="3">
    <source>
        <dbReference type="ARBA" id="ARBA00022801"/>
    </source>
</evidence>
<comment type="similarity">
    <text evidence="1 7">Belongs to the AB hydrolase superfamily. Lipase family.</text>
</comment>
<evidence type="ECO:0000256" key="9">
    <source>
        <dbReference type="SAM" id="SignalP"/>
    </source>
</evidence>
<dbReference type="InterPro" id="IPR025483">
    <property type="entry name" value="Lipase_euk"/>
</dbReference>
<feature type="chain" id="PRO_5027024439" description="Lipase" evidence="9">
    <location>
        <begin position="20"/>
        <end position="427"/>
    </location>
</feature>
<dbReference type="Pfam" id="PF04083">
    <property type="entry name" value="Abhydro_lipase"/>
    <property type="match status" value="1"/>
</dbReference>
<dbReference type="FunFam" id="3.40.50.1820:FF:000021">
    <property type="entry name" value="Lipase"/>
    <property type="match status" value="1"/>
</dbReference>
<name>A0A6J2KDP6_BOMMA</name>
<feature type="active site" description="Nucleophile" evidence="8">
    <location>
        <position position="193"/>
    </location>
</feature>
<evidence type="ECO:0000313" key="11">
    <source>
        <dbReference type="Proteomes" id="UP000504629"/>
    </source>
</evidence>
<dbReference type="SUPFAM" id="SSF53474">
    <property type="entry name" value="alpha/beta-Hydrolases"/>
    <property type="match status" value="1"/>
</dbReference>
<reference evidence="12" key="1">
    <citation type="submission" date="2025-08" db="UniProtKB">
        <authorList>
            <consortium name="RefSeq"/>
        </authorList>
    </citation>
    <scope>IDENTIFICATION</scope>
    <source>
        <tissue evidence="12">Silk gland</tissue>
    </source>
</reference>
<evidence type="ECO:0000256" key="1">
    <source>
        <dbReference type="ARBA" id="ARBA00010701"/>
    </source>
</evidence>
<organism evidence="11 12">
    <name type="scientific">Bombyx mandarina</name>
    <name type="common">Wild silk moth</name>
    <name type="synonym">Wild silkworm</name>
    <dbReference type="NCBI Taxonomy" id="7092"/>
    <lineage>
        <taxon>Eukaryota</taxon>
        <taxon>Metazoa</taxon>
        <taxon>Ecdysozoa</taxon>
        <taxon>Arthropoda</taxon>
        <taxon>Hexapoda</taxon>
        <taxon>Insecta</taxon>
        <taxon>Pterygota</taxon>
        <taxon>Neoptera</taxon>
        <taxon>Endopterygota</taxon>
        <taxon>Lepidoptera</taxon>
        <taxon>Glossata</taxon>
        <taxon>Ditrysia</taxon>
        <taxon>Bombycoidea</taxon>
        <taxon>Bombycidae</taxon>
        <taxon>Bombycinae</taxon>
        <taxon>Bombyx</taxon>
    </lineage>
</organism>
<evidence type="ECO:0000256" key="7">
    <source>
        <dbReference type="PIRNR" id="PIRNR000862"/>
    </source>
</evidence>
<evidence type="ECO:0000313" key="12">
    <source>
        <dbReference type="RefSeq" id="XP_028039037.1"/>
    </source>
</evidence>
<dbReference type="PIRSF" id="PIRSF000862">
    <property type="entry name" value="Steryl_ester_lip"/>
    <property type="match status" value="1"/>
</dbReference>
<dbReference type="OrthoDB" id="9974421at2759"/>
<gene>
    <name evidence="12" type="primary">LOC114249602</name>
</gene>
<feature type="active site" description="Charge relay system" evidence="8">
    <location>
        <position position="399"/>
    </location>
</feature>
<evidence type="ECO:0000256" key="2">
    <source>
        <dbReference type="ARBA" id="ARBA00022729"/>
    </source>
</evidence>
<evidence type="ECO:0000256" key="6">
    <source>
        <dbReference type="ARBA" id="ARBA00023180"/>
    </source>
</evidence>
<dbReference type="GO" id="GO:0016042">
    <property type="term" value="P:lipid catabolic process"/>
    <property type="evidence" value="ECO:0007669"/>
    <property type="project" value="UniProtKB-KW"/>
</dbReference>
<dbReference type="InterPro" id="IPR006693">
    <property type="entry name" value="AB_hydrolase_lipase"/>
</dbReference>
<feature type="active site" description="Charge relay system" evidence="8">
    <location>
        <position position="368"/>
    </location>
</feature>
<keyword evidence="2 9" id="KW-0732">Signal</keyword>
<evidence type="ECO:0000256" key="4">
    <source>
        <dbReference type="ARBA" id="ARBA00022963"/>
    </source>
</evidence>
<feature type="domain" description="Partial AB-hydrolase lipase" evidence="10">
    <location>
        <begin position="52"/>
        <end position="114"/>
    </location>
</feature>
<feature type="signal peptide" evidence="9">
    <location>
        <begin position="1"/>
        <end position="19"/>
    </location>
</feature>
<evidence type="ECO:0000259" key="10">
    <source>
        <dbReference type="Pfam" id="PF04083"/>
    </source>
</evidence>